<evidence type="ECO:0000256" key="17">
    <source>
        <dbReference type="ARBA" id="ARBA00023136"/>
    </source>
</evidence>
<dbReference type="GO" id="GO:0016887">
    <property type="term" value="F:ATP hydrolysis activity"/>
    <property type="evidence" value="ECO:0007669"/>
    <property type="project" value="InterPro"/>
</dbReference>
<comment type="function">
    <text evidence="19">Catalyzes the hydrolysis of ATP coupled with the transport of calcium.</text>
</comment>
<evidence type="ECO:0000313" key="22">
    <source>
        <dbReference type="Proteomes" id="UP000694680"/>
    </source>
</evidence>
<dbReference type="GO" id="GO:0005524">
    <property type="term" value="F:ATP binding"/>
    <property type="evidence" value="ECO:0007669"/>
    <property type="project" value="UniProtKB-KW"/>
</dbReference>
<dbReference type="PRINTS" id="PR00120">
    <property type="entry name" value="HATPASE"/>
</dbReference>
<feature type="transmembrane region" description="Helical" evidence="19">
    <location>
        <begin position="972"/>
        <end position="995"/>
    </location>
</feature>
<protein>
    <recommendedName>
        <fullName evidence="19">Calcium-transporting ATPase</fullName>
        <ecNumber evidence="19">7.2.2.10</ecNumber>
    </recommendedName>
</protein>
<organism evidence="21 22">
    <name type="scientific">Gouania willdenowi</name>
    <name type="common">Blunt-snouted clingfish</name>
    <name type="synonym">Lepadogaster willdenowi</name>
    <dbReference type="NCBI Taxonomy" id="441366"/>
    <lineage>
        <taxon>Eukaryota</taxon>
        <taxon>Metazoa</taxon>
        <taxon>Chordata</taxon>
        <taxon>Craniata</taxon>
        <taxon>Vertebrata</taxon>
        <taxon>Euteleostomi</taxon>
        <taxon>Actinopterygii</taxon>
        <taxon>Neopterygii</taxon>
        <taxon>Teleostei</taxon>
        <taxon>Neoteleostei</taxon>
        <taxon>Acanthomorphata</taxon>
        <taxon>Ovalentaria</taxon>
        <taxon>Blenniimorphae</taxon>
        <taxon>Blenniiformes</taxon>
        <taxon>Gobiesocoidei</taxon>
        <taxon>Gobiesocidae</taxon>
        <taxon>Gobiesocinae</taxon>
        <taxon>Gouania</taxon>
    </lineage>
</organism>
<dbReference type="InterPro" id="IPR036412">
    <property type="entry name" value="HAD-like_sf"/>
</dbReference>
<dbReference type="InterPro" id="IPR006068">
    <property type="entry name" value="ATPase_P-typ_cation-transptr_C"/>
</dbReference>
<dbReference type="EC" id="7.2.2.10" evidence="19"/>
<evidence type="ECO:0000256" key="15">
    <source>
        <dbReference type="ARBA" id="ARBA00022989"/>
    </source>
</evidence>
<dbReference type="InterPro" id="IPR008250">
    <property type="entry name" value="ATPase_P-typ_transduc_dom_A_sf"/>
</dbReference>
<dbReference type="SFLD" id="SFLDS00003">
    <property type="entry name" value="Haloacid_Dehalogenase"/>
    <property type="match status" value="1"/>
</dbReference>
<dbReference type="Gene3D" id="3.40.1110.10">
    <property type="entry name" value="Calcium-transporting ATPase, cytoplasmic domain N"/>
    <property type="match status" value="1"/>
</dbReference>
<evidence type="ECO:0000256" key="5">
    <source>
        <dbReference type="ARBA" id="ARBA00022448"/>
    </source>
</evidence>
<dbReference type="NCBIfam" id="TIGR01116">
    <property type="entry name" value="ATPase-IIA1_Ca"/>
    <property type="match status" value="1"/>
</dbReference>
<feature type="transmembrane region" description="Helical" evidence="19">
    <location>
        <begin position="931"/>
        <end position="951"/>
    </location>
</feature>
<evidence type="ECO:0000256" key="10">
    <source>
        <dbReference type="ARBA" id="ARBA00022837"/>
    </source>
</evidence>
<dbReference type="CDD" id="cd02083">
    <property type="entry name" value="P-type_ATPase_SERCA"/>
    <property type="match status" value="1"/>
</dbReference>
<dbReference type="InterPro" id="IPR044492">
    <property type="entry name" value="P_typ_ATPase_HD_dom"/>
</dbReference>
<dbReference type="InterPro" id="IPR023298">
    <property type="entry name" value="ATPase_P-typ_TM_dom_sf"/>
</dbReference>
<dbReference type="InterPro" id="IPR023214">
    <property type="entry name" value="HAD_sf"/>
</dbReference>
<dbReference type="InterPro" id="IPR023299">
    <property type="entry name" value="ATPase_P-typ_cyto_dom_N"/>
</dbReference>
<evidence type="ECO:0000256" key="8">
    <source>
        <dbReference type="ARBA" id="ARBA00022692"/>
    </source>
</evidence>
<proteinExistence type="inferred from homology"/>
<name>A0A8C5GCT1_GOUWI</name>
<evidence type="ECO:0000256" key="11">
    <source>
        <dbReference type="ARBA" id="ARBA00022840"/>
    </source>
</evidence>
<dbReference type="SFLD" id="SFLDG00002">
    <property type="entry name" value="C1.7:_P-type_atpase_like"/>
    <property type="match status" value="1"/>
</dbReference>
<reference evidence="21" key="1">
    <citation type="submission" date="2020-06" db="EMBL/GenBank/DDBJ databases">
        <authorList>
            <consortium name="Wellcome Sanger Institute Data Sharing"/>
        </authorList>
    </citation>
    <scope>NUCLEOTIDE SEQUENCE [LARGE SCALE GENOMIC DNA]</scope>
</reference>
<dbReference type="FunFam" id="3.40.1110.10:FF:000003">
    <property type="entry name" value="Calcium-transporting ATPase"/>
    <property type="match status" value="1"/>
</dbReference>
<keyword evidence="13" id="KW-0703">Sarcoplasmic reticulum</keyword>
<feature type="transmembrane region" description="Helical" evidence="19">
    <location>
        <begin position="226"/>
        <end position="244"/>
    </location>
</feature>
<evidence type="ECO:0000256" key="18">
    <source>
        <dbReference type="ARBA" id="ARBA00047282"/>
    </source>
</evidence>
<dbReference type="Pfam" id="PF00122">
    <property type="entry name" value="E1-E2_ATPase"/>
    <property type="match status" value="1"/>
</dbReference>
<keyword evidence="12" id="KW-0460">Magnesium</keyword>
<comment type="similarity">
    <text evidence="4 19">Belongs to the cation transport ATPase (P-type) (TC 3.A.3) family. Type IIA subfamily.</text>
</comment>
<keyword evidence="14" id="KW-1278">Translocase</keyword>
<feature type="transmembrane region" description="Helical" evidence="19">
    <location>
        <begin position="264"/>
        <end position="287"/>
    </location>
</feature>
<evidence type="ECO:0000256" key="3">
    <source>
        <dbReference type="ARBA" id="ARBA00004477"/>
    </source>
</evidence>
<reference evidence="21" key="3">
    <citation type="submission" date="2025-09" db="UniProtKB">
        <authorList>
            <consortium name="Ensembl"/>
        </authorList>
    </citation>
    <scope>IDENTIFICATION</scope>
</reference>
<dbReference type="Pfam" id="PF08282">
    <property type="entry name" value="Hydrolase_3"/>
    <property type="match status" value="1"/>
</dbReference>
<dbReference type="GO" id="GO:0033017">
    <property type="term" value="C:sarcoplasmic reticulum membrane"/>
    <property type="evidence" value="ECO:0007669"/>
    <property type="project" value="UniProtKB-SubCell"/>
</dbReference>
<dbReference type="NCBIfam" id="TIGR01494">
    <property type="entry name" value="ATPase_P-type"/>
    <property type="match status" value="2"/>
</dbReference>
<dbReference type="SMART" id="SM00831">
    <property type="entry name" value="Cation_ATPase_N"/>
    <property type="match status" value="1"/>
</dbReference>
<keyword evidence="9 19" id="KW-0547">Nucleotide-binding</keyword>
<dbReference type="InterPro" id="IPR001757">
    <property type="entry name" value="P_typ_ATPase"/>
</dbReference>
<keyword evidence="22" id="KW-1185">Reference proteome</keyword>
<dbReference type="PRINTS" id="PR00119">
    <property type="entry name" value="CATATPASE"/>
</dbReference>
<dbReference type="InterPro" id="IPR059000">
    <property type="entry name" value="ATPase_P-type_domA"/>
</dbReference>
<keyword evidence="15 19" id="KW-1133">Transmembrane helix</keyword>
<dbReference type="Pfam" id="PF00690">
    <property type="entry name" value="Cation_ATPase_N"/>
    <property type="match status" value="1"/>
</dbReference>
<evidence type="ECO:0000256" key="19">
    <source>
        <dbReference type="RuleBase" id="RU361146"/>
    </source>
</evidence>
<dbReference type="GO" id="GO:0005388">
    <property type="term" value="F:P-type calcium transporter activity"/>
    <property type="evidence" value="ECO:0007669"/>
    <property type="project" value="UniProtKB-EC"/>
</dbReference>
<reference evidence="21" key="2">
    <citation type="submission" date="2025-08" db="UniProtKB">
        <authorList>
            <consortium name="Ensembl"/>
        </authorList>
    </citation>
    <scope>IDENTIFICATION</scope>
</reference>
<feature type="transmembrane region" description="Helical" evidence="19">
    <location>
        <begin position="724"/>
        <end position="745"/>
    </location>
</feature>
<dbReference type="PANTHER" id="PTHR42861">
    <property type="entry name" value="CALCIUM-TRANSPORTING ATPASE"/>
    <property type="match status" value="1"/>
</dbReference>
<feature type="transmembrane region" description="Helical" evidence="19">
    <location>
        <begin position="797"/>
        <end position="821"/>
    </location>
</feature>
<evidence type="ECO:0000259" key="20">
    <source>
        <dbReference type="SMART" id="SM00831"/>
    </source>
</evidence>
<evidence type="ECO:0000256" key="13">
    <source>
        <dbReference type="ARBA" id="ARBA00022951"/>
    </source>
</evidence>
<gene>
    <name evidence="21" type="primary">atp2a2a</name>
</gene>
<feature type="domain" description="Cation-transporting P-type ATPase N-terminal" evidence="20">
    <location>
        <begin position="3"/>
        <end position="77"/>
    </location>
</feature>
<evidence type="ECO:0000256" key="1">
    <source>
        <dbReference type="ARBA" id="ARBA00001946"/>
    </source>
</evidence>
<evidence type="ECO:0000256" key="14">
    <source>
        <dbReference type="ARBA" id="ARBA00022967"/>
    </source>
</evidence>
<dbReference type="AlphaFoldDB" id="A0A8C5GCT1"/>
<evidence type="ECO:0000256" key="7">
    <source>
        <dbReference type="ARBA" id="ARBA00022568"/>
    </source>
</evidence>
<dbReference type="SUPFAM" id="SSF81665">
    <property type="entry name" value="Calcium ATPase, transmembrane domain M"/>
    <property type="match status" value="1"/>
</dbReference>
<dbReference type="InterPro" id="IPR018303">
    <property type="entry name" value="ATPase_P-typ_P_site"/>
</dbReference>
<dbReference type="Pfam" id="PF00689">
    <property type="entry name" value="Cation_ATPase_C"/>
    <property type="match status" value="1"/>
</dbReference>
<evidence type="ECO:0000313" key="21">
    <source>
        <dbReference type="Ensembl" id="ENSGWIP00000028373.1"/>
    </source>
</evidence>
<keyword evidence="16 19" id="KW-0406">Ion transport</keyword>
<evidence type="ECO:0000256" key="6">
    <source>
        <dbReference type="ARBA" id="ARBA00022553"/>
    </source>
</evidence>
<dbReference type="SUPFAM" id="SSF81653">
    <property type="entry name" value="Calcium ATPase, transduction domain A"/>
    <property type="match status" value="1"/>
</dbReference>
<evidence type="ECO:0000256" key="2">
    <source>
        <dbReference type="ARBA" id="ARBA00004326"/>
    </source>
</evidence>
<comment type="subcellular location">
    <subcellularLocation>
        <location evidence="3">Endoplasmic reticulum membrane</location>
        <topology evidence="3">Multi-pass membrane protein</topology>
    </subcellularLocation>
    <subcellularLocation>
        <location evidence="19">Membrane</location>
        <topology evidence="19">Multi-pass membrane protein</topology>
    </subcellularLocation>
    <subcellularLocation>
        <location evidence="2">Sarcoplasmic reticulum membrane</location>
        <topology evidence="2">Multi-pass membrane protein</topology>
    </subcellularLocation>
</comment>
<dbReference type="SUPFAM" id="SSF56784">
    <property type="entry name" value="HAD-like"/>
    <property type="match status" value="1"/>
</dbReference>
<feature type="transmembrane region" description="Helical" evidence="19">
    <location>
        <begin position="892"/>
        <end position="911"/>
    </location>
</feature>
<dbReference type="InterPro" id="IPR004014">
    <property type="entry name" value="ATPase_P-typ_cation-transptr_N"/>
</dbReference>
<accession>A0A8C5GCT1</accession>
<keyword evidence="6" id="KW-0597">Phosphoprotein</keyword>
<comment type="caution">
    <text evidence="19">Lacks conserved residue(s) required for the propagation of feature annotation.</text>
</comment>
<keyword evidence="17 19" id="KW-0472">Membrane</keyword>
<evidence type="ECO:0000256" key="4">
    <source>
        <dbReference type="ARBA" id="ARBA00005675"/>
    </source>
</evidence>
<evidence type="ECO:0000256" key="16">
    <source>
        <dbReference type="ARBA" id="ARBA00023065"/>
    </source>
</evidence>
<dbReference type="Proteomes" id="UP000694680">
    <property type="component" value="Chromosome 9"/>
</dbReference>
<comment type="cofactor">
    <cofactor evidence="1">
        <name>Mg(2+)</name>
        <dbReference type="ChEBI" id="CHEBI:18420"/>
    </cofactor>
</comment>
<dbReference type="Gene3D" id="2.70.150.10">
    <property type="entry name" value="Calcium-transporting ATPase, cytoplasmic transduction domain A"/>
    <property type="match status" value="2"/>
</dbReference>
<dbReference type="Gene3D" id="3.40.50.1000">
    <property type="entry name" value="HAD superfamily/HAD-like"/>
    <property type="match status" value="1"/>
</dbReference>
<dbReference type="Gene3D" id="1.20.1110.10">
    <property type="entry name" value="Calcium-transporting ATPase, transmembrane domain"/>
    <property type="match status" value="2"/>
</dbReference>
<evidence type="ECO:0000256" key="12">
    <source>
        <dbReference type="ARBA" id="ARBA00022842"/>
    </source>
</evidence>
<keyword evidence="11 19" id="KW-0067">ATP-binding</keyword>
<dbReference type="FunFam" id="2.70.150.10:FF:000160">
    <property type="entry name" value="Sarcoplasmic/endoplasmic reticulum calcium ATPase 1"/>
    <property type="match status" value="1"/>
</dbReference>
<comment type="catalytic activity">
    <reaction evidence="18">
        <text>Ca(2+)(in) + ATP + H2O = Ca(2+)(out) + ADP + phosphate + H(+)</text>
        <dbReference type="Rhea" id="RHEA:18105"/>
        <dbReference type="ChEBI" id="CHEBI:15377"/>
        <dbReference type="ChEBI" id="CHEBI:15378"/>
        <dbReference type="ChEBI" id="CHEBI:29108"/>
        <dbReference type="ChEBI" id="CHEBI:30616"/>
        <dbReference type="ChEBI" id="CHEBI:43474"/>
        <dbReference type="ChEBI" id="CHEBI:456216"/>
        <dbReference type="EC" id="7.2.2.10"/>
    </reaction>
    <physiologicalReaction direction="left-to-right" evidence="18">
        <dbReference type="Rhea" id="RHEA:18106"/>
    </physiologicalReaction>
</comment>
<dbReference type="FunFam" id="1.20.1110.10:FF:000065">
    <property type="entry name" value="Sarcoplasmic/endoplasmic reticulum calcium ATPase 1"/>
    <property type="match status" value="3"/>
</dbReference>
<keyword evidence="7 19" id="KW-0109">Calcium transport</keyword>
<dbReference type="InterPro" id="IPR005782">
    <property type="entry name" value="P-type_ATPase_IIA"/>
</dbReference>
<dbReference type="PROSITE" id="PS00154">
    <property type="entry name" value="ATPASE_E1_E2"/>
    <property type="match status" value="1"/>
</dbReference>
<keyword evidence="8 19" id="KW-0812">Transmembrane</keyword>
<feature type="transmembrane region" description="Helical" evidence="19">
    <location>
        <begin position="84"/>
        <end position="107"/>
    </location>
</feature>
<dbReference type="Ensembl" id="ENSGWIT00000030944.1">
    <property type="protein sequence ID" value="ENSGWIP00000028373.1"/>
    <property type="gene ID" value="ENSGWIG00000011665.1"/>
</dbReference>
<dbReference type="FunFam" id="3.40.50.1000:FF:000005">
    <property type="entry name" value="Calcium-transporting ATPase 1"/>
    <property type="match status" value="1"/>
</dbReference>
<sequence>MENAHIKSVEEVYAFFCVNESTGLSLEEVKRQRDKWGPNELPAEEGKSLWELVLEQFEDLLVRILLLAACISFILAWFEEGEETITAFVEPFVILLILIANAIVGVWQERNAEDAIEALKEYEPEMGKVYRQDRKTVQRIKAKDMVPGESVSVIKHTDPVPDPRAVNQDKKNMLFSGTNIAAGKAVGVVVSTGVNTEIGKIRDEMAATEQEKTPLQQKLDEFGEQLSKVISLICIAVWIINIGHFNDPVHGGSWIRGAVYYFKIAVALAVAAIPEGLPAVITTCLALGTRRMAKKNAIVRSLPSVETLGCTSVICSDKTGTLTTNQMSVCRMFIMNKAEADSCSLSEFTITGSTYAPEGEVYQDGKPVKSSQYDALVELATICALCNDSSLDFNEVKGLYEKVGEATETALTCLVEKMNVFDTEVHGLSKIERANACNSVIKQLMKKEFTLEFSRDRKSMSVYCTPNKSRSAMGKMFVKGAPEGVIDRCTHVRVGNTKVPLSKGIKEKIMSVIREYGTGRDTLRCLALATRDSPPKIDDMILTETAKFSEYESDLTFVGCVGMLDPPRQEVAASIKLCRQAGIRVIMITGDNKGTAVAICRRIGILSEDDDVEQKAFTGREFDDLTPYDQQQAVIHARCFARVEPSHKSKIVEFLQGFDEITAMTGDGVNDAPALKKAEIGIAMGSGTAVAKSASEMVLADDNFSSIVAAVEEGRAIYNNMKQFIRYLISSNVGEVVCIFLTAALGFPEALIPVQLLWVNLVTDGLPATALGFNPPDLDIMEKPPRNAKEPLISGWLFFRYLAIGGYVGAATVGAAAWWFMWSDDGPQITLYQLSHFLQCGPDNPDFGDLDCEVFESPYPMTMALSVLVTIEMCNALNSLSENQSLLRMPPWENIWLLGAICLSMSLHFLILYVEPLPVIFQITPLDASQWFMVLKISMPVILLDELLKFLARNYLDFGKQPERAASGGRPLSACAGGVSWPFVAITLPLVLWIYSPDTNVSAVLWL</sequence>
<dbReference type="Pfam" id="PF13246">
    <property type="entry name" value="Cation_ATPase"/>
    <property type="match status" value="1"/>
</dbReference>
<keyword evidence="5 19" id="KW-0813">Transport</keyword>
<evidence type="ECO:0000256" key="9">
    <source>
        <dbReference type="ARBA" id="ARBA00022741"/>
    </source>
</evidence>
<feature type="transmembrane region" description="Helical" evidence="19">
    <location>
        <begin position="60"/>
        <end position="78"/>
    </location>
</feature>
<keyword evidence="10 19" id="KW-0106">Calcium</keyword>
<dbReference type="SUPFAM" id="SSF81660">
    <property type="entry name" value="Metal cation-transporting ATPase, ATP-binding domain N"/>
    <property type="match status" value="1"/>
</dbReference>
<dbReference type="SFLD" id="SFLDF00027">
    <property type="entry name" value="p-type_atpase"/>
    <property type="match status" value="1"/>
</dbReference>